<name>A0A8B6DNW6_MYTGA</name>
<proteinExistence type="predicted"/>
<accession>A0A8B6DNW6</accession>
<dbReference type="AlphaFoldDB" id="A0A8B6DNW6"/>
<dbReference type="InterPro" id="IPR036397">
    <property type="entry name" value="RNaseH_sf"/>
</dbReference>
<dbReference type="OrthoDB" id="6131824at2759"/>
<gene>
    <name evidence="2" type="ORF">MGAL_10B078589</name>
</gene>
<keyword evidence="3" id="KW-1185">Reference proteome</keyword>
<dbReference type="Proteomes" id="UP000596742">
    <property type="component" value="Unassembled WGS sequence"/>
</dbReference>
<reference evidence="2" key="1">
    <citation type="submission" date="2018-11" db="EMBL/GenBank/DDBJ databases">
        <authorList>
            <person name="Alioto T."/>
            <person name="Alioto T."/>
        </authorList>
    </citation>
    <scope>NUCLEOTIDE SEQUENCE</scope>
</reference>
<feature type="domain" description="Exuperantia RNAse H-like" evidence="1">
    <location>
        <begin position="6"/>
        <end position="88"/>
    </location>
</feature>
<dbReference type="InterPro" id="IPR054362">
    <property type="entry name" value="Exu_RNase_H-like"/>
</dbReference>
<dbReference type="Pfam" id="PF22123">
    <property type="entry name" value="Exu_RNase_H_like"/>
    <property type="match status" value="1"/>
</dbReference>
<dbReference type="InterPro" id="IPR012337">
    <property type="entry name" value="RNaseH-like_sf"/>
</dbReference>
<dbReference type="EMBL" id="UYJE01003750">
    <property type="protein sequence ID" value="VDI22088.1"/>
    <property type="molecule type" value="Genomic_DNA"/>
</dbReference>
<dbReference type="Gene3D" id="3.30.420.10">
    <property type="entry name" value="Ribonuclease H-like superfamily/Ribonuclease H"/>
    <property type="match status" value="1"/>
</dbReference>
<comment type="caution">
    <text evidence="2">The sequence shown here is derived from an EMBL/GenBank/DDBJ whole genome shotgun (WGS) entry which is preliminary data.</text>
</comment>
<protein>
    <recommendedName>
        <fullName evidence="1">Exuperantia RNAse H-like domain-containing protein</fullName>
    </recommendedName>
</protein>
<dbReference type="GO" id="GO:0003676">
    <property type="term" value="F:nucleic acid binding"/>
    <property type="evidence" value="ECO:0007669"/>
    <property type="project" value="InterPro"/>
</dbReference>
<evidence type="ECO:0000313" key="3">
    <source>
        <dbReference type="Proteomes" id="UP000596742"/>
    </source>
</evidence>
<dbReference type="SUPFAM" id="SSF53098">
    <property type="entry name" value="Ribonuclease H-like"/>
    <property type="match status" value="1"/>
</dbReference>
<evidence type="ECO:0000313" key="2">
    <source>
        <dbReference type="EMBL" id="VDI22088.1"/>
    </source>
</evidence>
<evidence type="ECO:0000259" key="1">
    <source>
        <dbReference type="Pfam" id="PF22123"/>
    </source>
</evidence>
<organism evidence="2 3">
    <name type="scientific">Mytilus galloprovincialis</name>
    <name type="common">Mediterranean mussel</name>
    <dbReference type="NCBI Taxonomy" id="29158"/>
    <lineage>
        <taxon>Eukaryota</taxon>
        <taxon>Metazoa</taxon>
        <taxon>Spiralia</taxon>
        <taxon>Lophotrochozoa</taxon>
        <taxon>Mollusca</taxon>
        <taxon>Bivalvia</taxon>
        <taxon>Autobranchia</taxon>
        <taxon>Pteriomorphia</taxon>
        <taxon>Mytilida</taxon>
        <taxon>Mytiloidea</taxon>
        <taxon>Mytilidae</taxon>
        <taxon>Mytilinae</taxon>
        <taxon>Mytilus</taxon>
    </lineage>
</organism>
<sequence>MKSSPLVVFDLETTSLCRTSDIVQIAAYSEEKKFDTYVMPYKPMSPELSAMIGINVDGNQMLYNKERVMHKIQFQALNDFIIYLSFFSKKPILVGHNI</sequence>